<gene>
    <name evidence="1" type="ORF">NPIL_137351</name>
</gene>
<reference evidence="1" key="1">
    <citation type="submission" date="2020-08" db="EMBL/GenBank/DDBJ databases">
        <title>Multicomponent nature underlies the extraordinary mechanical properties of spider dragline silk.</title>
        <authorList>
            <person name="Kono N."/>
            <person name="Nakamura H."/>
            <person name="Mori M."/>
            <person name="Yoshida Y."/>
            <person name="Ohtoshi R."/>
            <person name="Malay A.D."/>
            <person name="Moran D.A.P."/>
            <person name="Tomita M."/>
            <person name="Numata K."/>
            <person name="Arakawa K."/>
        </authorList>
    </citation>
    <scope>NUCLEOTIDE SEQUENCE</scope>
</reference>
<comment type="caution">
    <text evidence="1">The sequence shown here is derived from an EMBL/GenBank/DDBJ whole genome shotgun (WGS) entry which is preliminary data.</text>
</comment>
<accession>A0A8X6TZX3</accession>
<proteinExistence type="predicted"/>
<dbReference type="Proteomes" id="UP000887013">
    <property type="component" value="Unassembled WGS sequence"/>
</dbReference>
<evidence type="ECO:0000313" key="2">
    <source>
        <dbReference type="Proteomes" id="UP000887013"/>
    </source>
</evidence>
<dbReference type="OrthoDB" id="10600447at2759"/>
<sequence>MLERTNLCVTEVQFDGTCWGRCATIRIILPVQVGTTPSATGDIQQENKLKNHEVDPVETTMCYPTETRVSFRNLVESRKISSHSEVNFKKNHKDKSIADEDKIRYLLLSVSPRSKAERLVLNFPATVACYPKAIEQFKERFGRVDLQV</sequence>
<name>A0A8X6TZX3_NEPPI</name>
<organism evidence="1 2">
    <name type="scientific">Nephila pilipes</name>
    <name type="common">Giant wood spider</name>
    <name type="synonym">Nephila maculata</name>
    <dbReference type="NCBI Taxonomy" id="299642"/>
    <lineage>
        <taxon>Eukaryota</taxon>
        <taxon>Metazoa</taxon>
        <taxon>Ecdysozoa</taxon>
        <taxon>Arthropoda</taxon>
        <taxon>Chelicerata</taxon>
        <taxon>Arachnida</taxon>
        <taxon>Araneae</taxon>
        <taxon>Araneomorphae</taxon>
        <taxon>Entelegynae</taxon>
        <taxon>Araneoidea</taxon>
        <taxon>Nephilidae</taxon>
        <taxon>Nephila</taxon>
    </lineage>
</organism>
<keyword evidence="2" id="KW-1185">Reference proteome</keyword>
<protein>
    <submittedName>
        <fullName evidence="1">Uncharacterized protein</fullName>
    </submittedName>
</protein>
<dbReference type="EMBL" id="BMAW01069141">
    <property type="protein sequence ID" value="GFT67575.1"/>
    <property type="molecule type" value="Genomic_DNA"/>
</dbReference>
<dbReference type="AlphaFoldDB" id="A0A8X6TZX3"/>
<evidence type="ECO:0000313" key="1">
    <source>
        <dbReference type="EMBL" id="GFT67575.1"/>
    </source>
</evidence>